<name>A0A409WW14_PSICY</name>
<dbReference type="InParanoid" id="A0A409WW14"/>
<evidence type="ECO:0000313" key="1">
    <source>
        <dbReference type="EMBL" id="PPQ82710.1"/>
    </source>
</evidence>
<dbReference type="Proteomes" id="UP000283269">
    <property type="component" value="Unassembled WGS sequence"/>
</dbReference>
<comment type="caution">
    <text evidence="1">The sequence shown here is derived from an EMBL/GenBank/DDBJ whole genome shotgun (WGS) entry which is preliminary data.</text>
</comment>
<proteinExistence type="predicted"/>
<dbReference type="EMBL" id="NHYD01003106">
    <property type="protein sequence ID" value="PPQ82710.1"/>
    <property type="molecule type" value="Genomic_DNA"/>
</dbReference>
<protein>
    <submittedName>
        <fullName evidence="1">Uncharacterized protein</fullName>
    </submittedName>
</protein>
<evidence type="ECO:0000313" key="2">
    <source>
        <dbReference type="Proteomes" id="UP000283269"/>
    </source>
</evidence>
<reference evidence="1 2" key="1">
    <citation type="journal article" date="2018" name="Evol. Lett.">
        <title>Horizontal gene cluster transfer increased hallucinogenic mushroom diversity.</title>
        <authorList>
            <person name="Reynolds H.T."/>
            <person name="Vijayakumar V."/>
            <person name="Gluck-Thaler E."/>
            <person name="Korotkin H.B."/>
            <person name="Matheny P.B."/>
            <person name="Slot J.C."/>
        </authorList>
    </citation>
    <scope>NUCLEOTIDE SEQUENCE [LARGE SCALE GENOMIC DNA]</scope>
    <source>
        <strain evidence="1 2">2631</strain>
    </source>
</reference>
<sequence>MAQVAFPRIATVPLLRELRYMRQESLPLGFIAGLISRFACPLQLLELEAEALTLEYIEFGLRATFKQVPTLTGLIIHFDVIDVDSKFTKAIGDFLDPMDKFLYSPTIL</sequence>
<organism evidence="1 2">
    <name type="scientific">Psilocybe cyanescens</name>
    <dbReference type="NCBI Taxonomy" id="93625"/>
    <lineage>
        <taxon>Eukaryota</taxon>
        <taxon>Fungi</taxon>
        <taxon>Dikarya</taxon>
        <taxon>Basidiomycota</taxon>
        <taxon>Agaricomycotina</taxon>
        <taxon>Agaricomycetes</taxon>
        <taxon>Agaricomycetidae</taxon>
        <taxon>Agaricales</taxon>
        <taxon>Agaricineae</taxon>
        <taxon>Strophariaceae</taxon>
        <taxon>Psilocybe</taxon>
    </lineage>
</organism>
<accession>A0A409WW14</accession>
<gene>
    <name evidence="1" type="ORF">CVT25_009407</name>
</gene>
<keyword evidence="2" id="KW-1185">Reference proteome</keyword>
<dbReference type="AlphaFoldDB" id="A0A409WW14"/>